<dbReference type="InterPro" id="IPR013517">
    <property type="entry name" value="FG-GAP"/>
</dbReference>
<dbReference type="InterPro" id="IPR027039">
    <property type="entry name" value="Crtac1"/>
</dbReference>
<accession>A0A4Q0PR67</accession>
<feature type="chain" id="PRO_5020461484" evidence="2">
    <location>
        <begin position="21"/>
        <end position="1130"/>
    </location>
</feature>
<reference evidence="4 5" key="1">
    <citation type="submission" date="2018-07" db="EMBL/GenBank/DDBJ databases">
        <title>Leeuwenhoekiella genomics.</title>
        <authorList>
            <person name="Tahon G."/>
            <person name="Willems A."/>
        </authorList>
    </citation>
    <scope>NUCLEOTIDE SEQUENCE [LARGE SCALE GENOMIC DNA]</scope>
    <source>
        <strain evidence="4 5">LMG 1345</strain>
    </source>
</reference>
<comment type="caution">
    <text evidence="4">The sequence shown here is derived from an EMBL/GenBank/DDBJ whole genome shotgun (WGS) entry which is preliminary data.</text>
</comment>
<dbReference type="InterPro" id="IPR011519">
    <property type="entry name" value="UnbV_ASPIC"/>
</dbReference>
<keyword evidence="1 2" id="KW-0732">Signal</keyword>
<dbReference type="AlphaFoldDB" id="A0A4Q0PR67"/>
<dbReference type="EMBL" id="QOVL01000003">
    <property type="protein sequence ID" value="RXG32375.1"/>
    <property type="molecule type" value="Genomic_DNA"/>
</dbReference>
<dbReference type="STRING" id="1122159.SAMN02745246_00978"/>
<sequence>MKAQKSLISVFILMNCISFMSCSDAPLFQEKKKETTGLNFENRITETSKLNVVTYEYMYNGGGIAIGDLNNDGLPDVYLSGNQIANKLFLNKGNLKFEDITQRAAIIEKEGWKTGVTMADINGDGLLDIYVCYSGNGPSEGVSKSLIENYERRANQLFINQGIDEDGIPKFKEMAKEYGLDAVGTFSTQAYLLDYDQDGDLDLFLLNHANTFRSNILNIKDLRTKRHPYFGNKLYENRDDFFIDISENSGISGSEINFGLSAAVSDLNNDGYPDIFVTNDYSEQDFCYINQKNGTFKDISHTAFGHFSKFSMGSDIADLNNDLRPDIFVVDMLPEDNYRQKSLKGPDAFNRERMLVDSGYHRQYMRNTLHLNRGFKPDTTLVFSEIAQISGISNTDWSWAPLLADYDNDGLKDIFITNGYLRDYSNLDFNNYTVYEALDEARAKGEELDLGLLISKIPATKTPNYSFKNLGDLRFENTSATWGLDKKQVSNAAAYADFDNDGDLDLIINNLNEPVALYENTISERKDSHYIKIQLKGSGKNTFALGSKVILTLRNGEQIVQEVYYGRGYQSSVEPVLTIGLGKNNSIPRVEVIWPSMKKTVLENVGADQIVELSEKEANATEKALPVLKPDILTEVTREAGLDFVHKENNYVDFYNESLIPYQLSRMGGKASVADINGDGNDDVYFNGAKGQSAQLYLGTDAGALILKNKEQPWTTDSHKNKEDTASLFFDADGDGDLDLYVVSGGNEAFNGKEYYQDRLYINDGAANFTEAQNALPDMRFSGGVVTASDFDKDGDLDLFIGGRVTGNGYPLSPRSTLLKNQTKNGIVRFIAESNPELDNIGMVTDAVWEDIDNDSWPDLILAGEWMPVSIFKNKNGTLINSTESYGLSHTKGWWLSLVATDIDQDGDTDFLLGNLGLNTEFKASPAEPIRYYIQDIDSNGRIDPLLTYYNQGESYPLPGRDEFLGQVPGMKKHFKTYDSYAKATTAVVLNKANIKSGFILEIEELRSSYLINNGNGTFEMRSLPREVQISAVQDFILEDFNGDGQKEILTAGNLYPFRVNIGQMDASLGALLSFENGKITDLNASERLWLQGDIRDLNIMQFKSGEKRLLVSRNNDKASLYTINALESN</sequence>
<evidence type="ECO:0000259" key="3">
    <source>
        <dbReference type="Pfam" id="PF07593"/>
    </source>
</evidence>
<name>A0A4Q0PR67_9FLAO</name>
<evidence type="ECO:0000256" key="1">
    <source>
        <dbReference type="ARBA" id="ARBA00022729"/>
    </source>
</evidence>
<proteinExistence type="predicted"/>
<dbReference type="PROSITE" id="PS51257">
    <property type="entry name" value="PROKAR_LIPOPROTEIN"/>
    <property type="match status" value="1"/>
</dbReference>
<dbReference type="Pfam" id="PF13517">
    <property type="entry name" value="FG-GAP_3"/>
    <property type="match status" value="4"/>
</dbReference>
<dbReference type="PANTHER" id="PTHR16026:SF0">
    <property type="entry name" value="CARTILAGE ACIDIC PROTEIN 1"/>
    <property type="match status" value="1"/>
</dbReference>
<organism evidence="4 5">
    <name type="scientific">Leeuwenhoekiella marinoflava</name>
    <dbReference type="NCBI Taxonomy" id="988"/>
    <lineage>
        <taxon>Bacteria</taxon>
        <taxon>Pseudomonadati</taxon>
        <taxon>Bacteroidota</taxon>
        <taxon>Flavobacteriia</taxon>
        <taxon>Flavobacteriales</taxon>
        <taxon>Flavobacteriaceae</taxon>
        <taxon>Leeuwenhoekiella</taxon>
    </lineage>
</organism>
<dbReference type="Pfam" id="PF07593">
    <property type="entry name" value="UnbV_ASPIC"/>
    <property type="match status" value="1"/>
</dbReference>
<feature type="domain" description="ASPIC/UnbV" evidence="3">
    <location>
        <begin position="544"/>
        <end position="611"/>
    </location>
</feature>
<protein>
    <submittedName>
        <fullName evidence="4">VCBS repeat protein</fullName>
    </submittedName>
</protein>
<evidence type="ECO:0000313" key="5">
    <source>
        <dbReference type="Proteomes" id="UP000290608"/>
    </source>
</evidence>
<dbReference type="Gene3D" id="2.130.10.130">
    <property type="entry name" value="Integrin alpha, N-terminal"/>
    <property type="match status" value="3"/>
</dbReference>
<evidence type="ECO:0000256" key="2">
    <source>
        <dbReference type="SAM" id="SignalP"/>
    </source>
</evidence>
<dbReference type="Proteomes" id="UP000290608">
    <property type="component" value="Unassembled WGS sequence"/>
</dbReference>
<dbReference type="InterPro" id="IPR028994">
    <property type="entry name" value="Integrin_alpha_N"/>
</dbReference>
<feature type="signal peptide" evidence="2">
    <location>
        <begin position="1"/>
        <end position="20"/>
    </location>
</feature>
<gene>
    <name evidence="4" type="ORF">DSL99_697</name>
</gene>
<dbReference type="PANTHER" id="PTHR16026">
    <property type="entry name" value="CARTILAGE ACIDIC PROTEIN 1"/>
    <property type="match status" value="1"/>
</dbReference>
<dbReference type="SUPFAM" id="SSF69318">
    <property type="entry name" value="Integrin alpha N-terminal domain"/>
    <property type="match status" value="2"/>
</dbReference>
<evidence type="ECO:0000313" key="4">
    <source>
        <dbReference type="EMBL" id="RXG32375.1"/>
    </source>
</evidence>
<dbReference type="RefSeq" id="WP_073097684.1">
    <property type="nucleotide sequence ID" value="NZ_QOVL01000003.1"/>
</dbReference>